<evidence type="ECO:0000256" key="6">
    <source>
        <dbReference type="ARBA" id="ARBA00022777"/>
    </source>
</evidence>
<dbReference type="CDD" id="cd00082">
    <property type="entry name" value="HisKA"/>
    <property type="match status" value="1"/>
</dbReference>
<dbReference type="GO" id="GO:0004721">
    <property type="term" value="F:phosphoprotein phosphatase activity"/>
    <property type="evidence" value="ECO:0007669"/>
    <property type="project" value="TreeGrafter"/>
</dbReference>
<dbReference type="PROSITE" id="PS50109">
    <property type="entry name" value="HIS_KIN"/>
    <property type="match status" value="1"/>
</dbReference>
<dbReference type="PANTHER" id="PTHR45453">
    <property type="entry name" value="PHOSPHATE REGULON SENSOR PROTEIN PHOR"/>
    <property type="match status" value="1"/>
</dbReference>
<dbReference type="InterPro" id="IPR003594">
    <property type="entry name" value="HATPase_dom"/>
</dbReference>
<reference evidence="9" key="1">
    <citation type="submission" date="2017-05" db="EMBL/GenBank/DDBJ databases">
        <authorList>
            <consortium name="The Broad Institute Genomics Platform"/>
            <consortium name="The Broad Institute Genomic Center for Infectious Diseases"/>
            <person name="Earl A."/>
            <person name="Manson A."/>
            <person name="Schwartman J."/>
            <person name="Gilmore M."/>
            <person name="Abouelleil A."/>
            <person name="Cao P."/>
            <person name="Chapman S."/>
            <person name="Cusick C."/>
            <person name="Shea T."/>
            <person name="Young S."/>
            <person name="Neafsey D."/>
            <person name="Nusbaum C."/>
            <person name="Birren B."/>
        </authorList>
    </citation>
    <scope>NUCLEOTIDE SEQUENCE</scope>
    <source>
        <strain evidence="9">7F3_DIV0205</strain>
    </source>
</reference>
<dbReference type="InterPro" id="IPR036890">
    <property type="entry name" value="HATPase_C_sf"/>
</dbReference>
<dbReference type="InterPro" id="IPR008358">
    <property type="entry name" value="Sig_transdc_His_kin/Pase_MprB"/>
</dbReference>
<evidence type="ECO:0000256" key="1">
    <source>
        <dbReference type="ARBA" id="ARBA00000085"/>
    </source>
</evidence>
<keyword evidence="7" id="KW-0902">Two-component regulatory system</keyword>
<gene>
    <name evidence="9" type="ORF">A5821_000372</name>
</gene>
<dbReference type="InterPro" id="IPR003661">
    <property type="entry name" value="HisK_dim/P_dom"/>
</dbReference>
<dbReference type="Pfam" id="PF02518">
    <property type="entry name" value="HATPase_c"/>
    <property type="match status" value="1"/>
</dbReference>
<keyword evidence="4" id="KW-0597">Phosphoprotein</keyword>
<evidence type="ECO:0000259" key="8">
    <source>
        <dbReference type="PROSITE" id="PS50109"/>
    </source>
</evidence>
<dbReference type="SUPFAM" id="SSF47384">
    <property type="entry name" value="Homodimeric domain of signal transducing histidine kinase"/>
    <property type="match status" value="1"/>
</dbReference>
<evidence type="ECO:0000256" key="7">
    <source>
        <dbReference type="ARBA" id="ARBA00023012"/>
    </source>
</evidence>
<sequence length="299" mass="34352">MMIVVSIAGSICLLLFVRLLQYRQQIKSINKQIQFIQQHESNLLLTNQFSDKQLNELLNLLNQLLIEHRSNKITAQKQGQQLKDSITNLAHDIRTPLTSLDGYFQLLVKSEDEEKRRQYIEIIDNRVKTLTELLETIFTYTKLENDAYEIEMEKIQVNQVLLETIFTFYQQFSKIQLEPTISITETPLFILGNSAALNRIFSNLIKNSLDHGQRNVIISLIAEEDQAVFLFENDLSPNSELDMSKIFSKFYISDKARGGNSTGLGLFIVKELVEKMNGQIEAGLVGQVFTICLKIPLFK</sequence>
<evidence type="ECO:0000256" key="5">
    <source>
        <dbReference type="ARBA" id="ARBA00022679"/>
    </source>
</evidence>
<evidence type="ECO:0000256" key="3">
    <source>
        <dbReference type="ARBA" id="ARBA00012438"/>
    </source>
</evidence>
<dbReference type="GO" id="GO:0016036">
    <property type="term" value="P:cellular response to phosphate starvation"/>
    <property type="evidence" value="ECO:0007669"/>
    <property type="project" value="TreeGrafter"/>
</dbReference>
<keyword evidence="5" id="KW-0808">Transferase</keyword>
<accession>A0AAQ3W898</accession>
<dbReference type="InterPro" id="IPR036097">
    <property type="entry name" value="HisK_dim/P_sf"/>
</dbReference>
<evidence type="ECO:0000313" key="9">
    <source>
        <dbReference type="EMBL" id="WYJ99295.1"/>
    </source>
</evidence>
<dbReference type="AlphaFoldDB" id="A0AAQ3W898"/>
<dbReference type="SMART" id="SM00388">
    <property type="entry name" value="HisKA"/>
    <property type="match status" value="1"/>
</dbReference>
<dbReference type="InterPro" id="IPR005467">
    <property type="entry name" value="His_kinase_dom"/>
</dbReference>
<dbReference type="PANTHER" id="PTHR45453:SF1">
    <property type="entry name" value="PHOSPHATE REGULON SENSOR PROTEIN PHOR"/>
    <property type="match status" value="1"/>
</dbReference>
<dbReference type="Pfam" id="PF00512">
    <property type="entry name" value="HisKA"/>
    <property type="match status" value="1"/>
</dbReference>
<dbReference type="Gene3D" id="3.30.565.10">
    <property type="entry name" value="Histidine kinase-like ATPase, C-terminal domain"/>
    <property type="match status" value="1"/>
</dbReference>
<comment type="subcellular location">
    <subcellularLocation>
        <location evidence="2">Membrane</location>
    </subcellularLocation>
</comment>
<dbReference type="PRINTS" id="PR01780">
    <property type="entry name" value="LANTIREGPROT"/>
</dbReference>
<organism evidence="9 10">
    <name type="scientific">Candidatus Enterococcus palustris</name>
    <dbReference type="NCBI Taxonomy" id="1834189"/>
    <lineage>
        <taxon>Bacteria</taxon>
        <taxon>Bacillati</taxon>
        <taxon>Bacillota</taxon>
        <taxon>Bacilli</taxon>
        <taxon>Lactobacillales</taxon>
        <taxon>Enterococcaceae</taxon>
        <taxon>Enterococcus</taxon>
    </lineage>
</organism>
<dbReference type="EC" id="2.7.13.3" evidence="3"/>
<keyword evidence="10" id="KW-1185">Reference proteome</keyword>
<dbReference type="GO" id="GO:0000155">
    <property type="term" value="F:phosphorelay sensor kinase activity"/>
    <property type="evidence" value="ECO:0007669"/>
    <property type="project" value="InterPro"/>
</dbReference>
<reference evidence="9" key="2">
    <citation type="submission" date="2024-03" db="EMBL/GenBank/DDBJ databases">
        <title>The Genome Sequence of Enterococcus sp. DIV0205d.</title>
        <authorList>
            <consortium name="The Broad Institute Genomics Platform"/>
            <consortium name="The Broad Institute Microbial Omics Core"/>
            <consortium name="The Broad Institute Genomic Center for Infectious Diseases"/>
            <person name="Earl A."/>
            <person name="Manson A."/>
            <person name="Gilmore M."/>
            <person name="Schwartman J."/>
            <person name="Shea T."/>
            <person name="Abouelleil A."/>
            <person name="Cao P."/>
            <person name="Chapman S."/>
            <person name="Cusick C."/>
            <person name="Young S."/>
            <person name="Neafsey D."/>
            <person name="Nusbaum C."/>
            <person name="Birren B."/>
        </authorList>
    </citation>
    <scope>NUCLEOTIDE SEQUENCE</scope>
    <source>
        <strain evidence="9">7F3_DIV0205</strain>
    </source>
</reference>
<keyword evidence="6" id="KW-0418">Kinase</keyword>
<comment type="catalytic activity">
    <reaction evidence="1">
        <text>ATP + protein L-histidine = ADP + protein N-phospho-L-histidine.</text>
        <dbReference type="EC" id="2.7.13.3"/>
    </reaction>
</comment>
<feature type="domain" description="Histidine kinase" evidence="8">
    <location>
        <begin position="88"/>
        <end position="299"/>
    </location>
</feature>
<protein>
    <recommendedName>
        <fullName evidence="3">histidine kinase</fullName>
        <ecNumber evidence="3">2.7.13.3</ecNumber>
    </recommendedName>
</protein>
<dbReference type="InterPro" id="IPR050351">
    <property type="entry name" value="BphY/WalK/GraS-like"/>
</dbReference>
<dbReference type="Proteomes" id="UP000194948">
    <property type="component" value="Chromosome"/>
</dbReference>
<dbReference type="RefSeq" id="WP_086312820.1">
    <property type="nucleotide sequence ID" value="NZ_CP147244.1"/>
</dbReference>
<evidence type="ECO:0000256" key="4">
    <source>
        <dbReference type="ARBA" id="ARBA00022553"/>
    </source>
</evidence>
<evidence type="ECO:0000313" key="10">
    <source>
        <dbReference type="Proteomes" id="UP000194948"/>
    </source>
</evidence>
<dbReference type="EMBL" id="CP147244">
    <property type="protein sequence ID" value="WYJ99295.1"/>
    <property type="molecule type" value="Genomic_DNA"/>
</dbReference>
<proteinExistence type="predicted"/>
<dbReference type="Gene3D" id="1.10.287.130">
    <property type="match status" value="1"/>
</dbReference>
<dbReference type="SUPFAM" id="SSF55874">
    <property type="entry name" value="ATPase domain of HSP90 chaperone/DNA topoisomerase II/histidine kinase"/>
    <property type="match status" value="1"/>
</dbReference>
<name>A0AAQ3W898_9ENTE</name>
<evidence type="ECO:0000256" key="2">
    <source>
        <dbReference type="ARBA" id="ARBA00004370"/>
    </source>
</evidence>
<dbReference type="GO" id="GO:0005886">
    <property type="term" value="C:plasma membrane"/>
    <property type="evidence" value="ECO:0007669"/>
    <property type="project" value="TreeGrafter"/>
</dbReference>
<dbReference type="SMART" id="SM00387">
    <property type="entry name" value="HATPase_c"/>
    <property type="match status" value="1"/>
</dbReference>